<accession>A0A6N2UDN8</accession>
<dbReference type="EMBL" id="CACRST010000018">
    <property type="protein sequence ID" value="VYT15758.1"/>
    <property type="molecule type" value="Genomic_DNA"/>
</dbReference>
<proteinExistence type="predicted"/>
<feature type="transmembrane region" description="Helical" evidence="1">
    <location>
        <begin position="214"/>
        <end position="234"/>
    </location>
</feature>
<keyword evidence="1" id="KW-0472">Membrane</keyword>
<feature type="transmembrane region" description="Helical" evidence="1">
    <location>
        <begin position="37"/>
        <end position="56"/>
    </location>
</feature>
<keyword evidence="1" id="KW-1133">Transmembrane helix</keyword>
<gene>
    <name evidence="2" type="ORF">BGLFYP119_02043</name>
</gene>
<evidence type="ECO:0000313" key="2">
    <source>
        <dbReference type="EMBL" id="VYT15758.1"/>
    </source>
</evidence>
<evidence type="ECO:0000256" key="1">
    <source>
        <dbReference type="SAM" id="Phobius"/>
    </source>
</evidence>
<reference evidence="2" key="1">
    <citation type="submission" date="2019-11" db="EMBL/GenBank/DDBJ databases">
        <authorList>
            <person name="Feng L."/>
        </authorList>
    </citation>
    <scope>NUCLEOTIDE SEQUENCE</scope>
    <source>
        <strain evidence="2">BgluceraseaLFYP119</strain>
    </source>
</reference>
<feature type="transmembrane region" description="Helical" evidence="1">
    <location>
        <begin position="275"/>
        <end position="293"/>
    </location>
</feature>
<sequence length="402" mass="46352">MDKKIIRTSKAVKIIGVIDTVIFSLVVLILIMTGNIFGAVCFMPFVVLGILLILAYKRQRIIIEEDKLTFYYLIKKEQQISYSDIHCLLLIPLNNRIQKALIDKQYNRLVTLDETMTNLDALYDILKQKGIQILDFGKMTERNQNVSKYWKVLTRMERYYYKSIDNENKTIENMSKEKAGFNIAKIKKKLKITEWILIFCDVAAFFIGGKVKLILVIAVLLFSYGIYIKYYPYVYVETHSKKIQGLAFQMPVFGSAMALLLGVATLNIYSYDFGTYIKLTVFVTVILSIPYVIKSSRITVPQRIARKASVFLAAFTMAFSITFPINFLLTFEAPIHETTIITDKYMNTSGKTVDYYLYGIWNGKEEKISVSGSEYKRASIGDRRRICINHSILGLEYYTVHK</sequence>
<dbReference type="AlphaFoldDB" id="A0A6N2UDN8"/>
<keyword evidence="1" id="KW-0812">Transmembrane</keyword>
<name>A0A6N2UDN8_9FIRM</name>
<organism evidence="2">
    <name type="scientific">Blautia glucerasea</name>
    <dbReference type="NCBI Taxonomy" id="536633"/>
    <lineage>
        <taxon>Bacteria</taxon>
        <taxon>Bacillati</taxon>
        <taxon>Bacillota</taxon>
        <taxon>Clostridia</taxon>
        <taxon>Lachnospirales</taxon>
        <taxon>Lachnospiraceae</taxon>
        <taxon>Blautia</taxon>
    </lineage>
</organism>
<feature type="transmembrane region" description="Helical" evidence="1">
    <location>
        <begin position="12"/>
        <end position="31"/>
    </location>
</feature>
<feature type="transmembrane region" description="Helical" evidence="1">
    <location>
        <begin position="192"/>
        <end position="208"/>
    </location>
</feature>
<dbReference type="RefSeq" id="WP_156354504.1">
    <property type="nucleotide sequence ID" value="NZ_CACRST010000018.1"/>
</dbReference>
<feature type="transmembrane region" description="Helical" evidence="1">
    <location>
        <begin position="305"/>
        <end position="329"/>
    </location>
</feature>
<feature type="transmembrane region" description="Helical" evidence="1">
    <location>
        <begin position="246"/>
        <end position="269"/>
    </location>
</feature>
<protein>
    <submittedName>
        <fullName evidence="2">Uncharacterized protein</fullName>
    </submittedName>
</protein>